<sequence length="123" mass="13700">MGRITIVICLLLLSSCLDPLEAPAPDWQPQTFADGLPNLAFRLRVSTISPGSVRFNNYSSGMLEFTWYLGYNNDNGIEATTNTPAPTLKYPRNGRFNVRLRGLGTDSTVYWGSDWIEVSNLPN</sequence>
<dbReference type="RefSeq" id="WP_317491917.1">
    <property type="nucleotide sequence ID" value="NZ_CP136051.1"/>
</dbReference>
<gene>
    <name evidence="2" type="ORF">RT717_11675</name>
</gene>
<dbReference type="InterPro" id="IPR035986">
    <property type="entry name" value="PKD_dom_sf"/>
</dbReference>
<keyword evidence="3" id="KW-1185">Reference proteome</keyword>
<feature type="chain" id="PRO_5045230415" evidence="1">
    <location>
        <begin position="25"/>
        <end position="123"/>
    </location>
</feature>
<dbReference type="PROSITE" id="PS51257">
    <property type="entry name" value="PROKAR_LIPOPROTEIN"/>
    <property type="match status" value="1"/>
</dbReference>
<dbReference type="CDD" id="cd00146">
    <property type="entry name" value="PKD"/>
    <property type="match status" value="1"/>
</dbReference>
<evidence type="ECO:0000313" key="2">
    <source>
        <dbReference type="EMBL" id="WOK09297.1"/>
    </source>
</evidence>
<reference evidence="2 3" key="1">
    <citation type="journal article" date="2023" name="Microbiol. Resour. Announc.">
        <title>Complete Genome Sequence of Imperialibacter roseus strain P4T.</title>
        <authorList>
            <person name="Tizabi D.R."/>
            <person name="Bachvaroff T."/>
            <person name="Hill R.T."/>
        </authorList>
    </citation>
    <scope>NUCLEOTIDE SEQUENCE [LARGE SCALE GENOMIC DNA]</scope>
    <source>
        <strain evidence="2 3">P4T</strain>
    </source>
</reference>
<dbReference type="EMBL" id="CP136051">
    <property type="protein sequence ID" value="WOK09297.1"/>
    <property type="molecule type" value="Genomic_DNA"/>
</dbReference>
<accession>A0ABZ0IXQ2</accession>
<keyword evidence="1" id="KW-0732">Signal</keyword>
<proteinExistence type="predicted"/>
<feature type="signal peptide" evidence="1">
    <location>
        <begin position="1"/>
        <end position="24"/>
    </location>
</feature>
<dbReference type="SUPFAM" id="SSF49299">
    <property type="entry name" value="PKD domain"/>
    <property type="match status" value="1"/>
</dbReference>
<evidence type="ECO:0000256" key="1">
    <source>
        <dbReference type="SAM" id="SignalP"/>
    </source>
</evidence>
<dbReference type="InterPro" id="IPR013783">
    <property type="entry name" value="Ig-like_fold"/>
</dbReference>
<organism evidence="2 3">
    <name type="scientific">Imperialibacter roseus</name>
    <dbReference type="NCBI Taxonomy" id="1324217"/>
    <lineage>
        <taxon>Bacteria</taxon>
        <taxon>Pseudomonadati</taxon>
        <taxon>Bacteroidota</taxon>
        <taxon>Cytophagia</taxon>
        <taxon>Cytophagales</taxon>
        <taxon>Flammeovirgaceae</taxon>
        <taxon>Imperialibacter</taxon>
    </lineage>
</organism>
<dbReference type="Gene3D" id="2.60.40.10">
    <property type="entry name" value="Immunoglobulins"/>
    <property type="match status" value="1"/>
</dbReference>
<name>A0ABZ0IXQ2_9BACT</name>
<dbReference type="Proteomes" id="UP001302349">
    <property type="component" value="Chromosome"/>
</dbReference>
<protein>
    <submittedName>
        <fullName evidence="2">PKD domain-containing protein</fullName>
    </submittedName>
</protein>
<evidence type="ECO:0000313" key="3">
    <source>
        <dbReference type="Proteomes" id="UP001302349"/>
    </source>
</evidence>